<dbReference type="InterPro" id="IPR006357">
    <property type="entry name" value="HAD-SF_hydro_IIA"/>
</dbReference>
<dbReference type="OrthoDB" id="10251048at2759"/>
<comment type="caution">
    <text evidence="1">The sequence shown here is derived from an EMBL/GenBank/DDBJ whole genome shotgun (WGS) entry which is preliminary data.</text>
</comment>
<dbReference type="PANTHER" id="PTHR14269:SF4">
    <property type="entry name" value="CAT EYE SYNDROME CRITICAL REGION PROTEIN 5"/>
    <property type="match status" value="1"/>
</dbReference>
<dbReference type="EMBL" id="JANBUL010000081">
    <property type="protein sequence ID" value="KAJ2782136.1"/>
    <property type="molecule type" value="Genomic_DNA"/>
</dbReference>
<dbReference type="AlphaFoldDB" id="A0A9W8LJV7"/>
<gene>
    <name evidence="1" type="ORF">H4R18_002459</name>
</gene>
<protein>
    <submittedName>
        <fullName evidence="1">Uncharacterized protein</fullName>
    </submittedName>
</protein>
<keyword evidence="2" id="KW-1185">Reference proteome</keyword>
<dbReference type="Pfam" id="PF13242">
    <property type="entry name" value="Hydrolase_like"/>
    <property type="match status" value="1"/>
</dbReference>
<dbReference type="InterPro" id="IPR023214">
    <property type="entry name" value="HAD_sf"/>
</dbReference>
<dbReference type="NCBIfam" id="TIGR01460">
    <property type="entry name" value="HAD-SF-IIA"/>
    <property type="match status" value="1"/>
</dbReference>
<evidence type="ECO:0000313" key="2">
    <source>
        <dbReference type="Proteomes" id="UP001140217"/>
    </source>
</evidence>
<dbReference type="PANTHER" id="PTHR14269">
    <property type="entry name" value="CDP-DIACYLGLYCEROL--GLYCEROL-3-PHOSPHATE 3-PHOSPHATIDYLTRANSFERASE-RELATED"/>
    <property type="match status" value="1"/>
</dbReference>
<dbReference type="Proteomes" id="UP001140217">
    <property type="component" value="Unassembled WGS sequence"/>
</dbReference>
<organism evidence="1 2">
    <name type="scientific">Coemansia javaensis</name>
    <dbReference type="NCBI Taxonomy" id="2761396"/>
    <lineage>
        <taxon>Eukaryota</taxon>
        <taxon>Fungi</taxon>
        <taxon>Fungi incertae sedis</taxon>
        <taxon>Zoopagomycota</taxon>
        <taxon>Kickxellomycotina</taxon>
        <taxon>Kickxellomycetes</taxon>
        <taxon>Kickxellales</taxon>
        <taxon>Kickxellaceae</taxon>
        <taxon>Coemansia</taxon>
    </lineage>
</organism>
<dbReference type="Pfam" id="PF13344">
    <property type="entry name" value="Hydrolase_6"/>
    <property type="match status" value="1"/>
</dbReference>
<dbReference type="SUPFAM" id="SSF56784">
    <property type="entry name" value="HAD-like"/>
    <property type="match status" value="1"/>
</dbReference>
<reference evidence="1" key="1">
    <citation type="submission" date="2022-07" db="EMBL/GenBank/DDBJ databases">
        <title>Phylogenomic reconstructions and comparative analyses of Kickxellomycotina fungi.</title>
        <authorList>
            <person name="Reynolds N.K."/>
            <person name="Stajich J.E."/>
            <person name="Barry K."/>
            <person name="Grigoriev I.V."/>
            <person name="Crous P."/>
            <person name="Smith M.E."/>
        </authorList>
    </citation>
    <scope>NUCLEOTIDE SEQUENCE</scope>
    <source>
        <strain evidence="1">NBRC 105414</strain>
    </source>
</reference>
<dbReference type="InterPro" id="IPR050324">
    <property type="entry name" value="CDP-alcohol_PTase-I"/>
</dbReference>
<dbReference type="Gene3D" id="3.40.50.1000">
    <property type="entry name" value="HAD superfamily/HAD-like"/>
    <property type="match status" value="2"/>
</dbReference>
<dbReference type="InterPro" id="IPR006353">
    <property type="entry name" value="HAD-SF_hydro_IIA_CECR5"/>
</dbReference>
<name>A0A9W8LJV7_9FUNG</name>
<accession>A0A9W8LJV7</accession>
<proteinExistence type="predicted"/>
<dbReference type="GO" id="GO:0005739">
    <property type="term" value="C:mitochondrion"/>
    <property type="evidence" value="ECO:0007669"/>
    <property type="project" value="TreeGrafter"/>
</dbReference>
<dbReference type="InterPro" id="IPR036412">
    <property type="entry name" value="HAD-like_sf"/>
</dbReference>
<dbReference type="GO" id="GO:0046474">
    <property type="term" value="P:glycerophospholipid biosynthetic process"/>
    <property type="evidence" value="ECO:0007669"/>
    <property type="project" value="TreeGrafter"/>
</dbReference>
<dbReference type="NCBIfam" id="TIGR01456">
    <property type="entry name" value="CECR5"/>
    <property type="match status" value="1"/>
</dbReference>
<evidence type="ECO:0000313" key="1">
    <source>
        <dbReference type="EMBL" id="KAJ2782136.1"/>
    </source>
</evidence>
<sequence length="367" mass="38853">MAGRAALGPRLPLPACRSRLLQTHAASARWHLDAAVALDIDGVLVRGAQTLDEGRRALRMLSDGSSALGRIPFVLLTNGGGVSEAAKAADLSRRLGVPISPRQVVLAHSPMQALAARYAARHVLVVGGAGRRCAEIARAYGFGNVSTPDDVVAWRPAAWPFMAPPPAPPARPRDYAADPFHAVLVFHDSFDFGRDLQIVTDVLRARGGVAGGAPASRQSVPLYMSNADLIFANDFAQPRLGQGAFHVCLRAMWAALTAGAPLEYTCFGKPFRVQYDFAERLLDRLALDAAPAAAPARLRARRIYAIGDNPAADIAGANGAGWTSLLVRTGVFSGANDPTHPAAAVFDHVADAVEWIIASERARQEAA</sequence>